<accession>A0A5S6Q976</accession>
<proteinExistence type="predicted"/>
<dbReference type="Proteomes" id="UP000046395">
    <property type="component" value="Unassembled WGS sequence"/>
</dbReference>
<sequence length="431" mass="48187">MSGKDGRQVSEQKRLRRQVGEEIGLTSKRPCGTHQSNERTTVQGKTALCVATWERFGCLAEGRKTFKDNRSVQLCYFDWVNIAASARVVVAREQKRKFPLEAYVYTLPVRSSCRKSTSALRTSLSSILCRMLWGAVPILLWLSRFALGSHRPPGAVGRPERSSASSMRHAWVTSCSHIFCDHDGQLEFSKKLACPACDAGLPGRFDIFRINMNPTEQFKSMVLAGQNPETIFEVCSRAMSFWNYQIFQEKLYQEWVSKKLREQAAVCEQRYEELVAKLQCEVKTVKGKLAGACDELNEVVKRYETLAERYNEKVREIIKLKASQPAVRRPFSHSAVQAIDRRLQGSIAHATPEVASAVAATDNFSTLFEQFEMPPAVGGAALRQHGLQTFSRSVGQDGAAQASASHFRLSADSFKRGPLCTRMGCRSGPCQ</sequence>
<dbReference type="STRING" id="70415.A0A5S6Q976"/>
<dbReference type="GO" id="GO:0007131">
    <property type="term" value="P:reciprocal meiotic recombination"/>
    <property type="evidence" value="ECO:0007669"/>
    <property type="project" value="InterPro"/>
</dbReference>
<evidence type="ECO:0000313" key="2">
    <source>
        <dbReference type="Proteomes" id="UP000046395"/>
    </source>
</evidence>
<dbReference type="AlphaFoldDB" id="A0A5S6Q976"/>
<keyword evidence="1" id="KW-0175">Coiled coil</keyword>
<protein>
    <submittedName>
        <fullName evidence="3">RING-type domain-containing protein</fullName>
    </submittedName>
</protein>
<dbReference type="InterPro" id="IPR042448">
    <property type="entry name" value="CCNB1IP1"/>
</dbReference>
<dbReference type="WBParaSite" id="TMUE_1000003630.1">
    <property type="protein sequence ID" value="TMUE_1000003630.1"/>
    <property type="gene ID" value="WBGene00288588"/>
</dbReference>
<name>A0A5S6Q976_TRIMR</name>
<reference evidence="3" key="1">
    <citation type="submission" date="2019-12" db="UniProtKB">
        <authorList>
            <consortium name="WormBaseParasite"/>
        </authorList>
    </citation>
    <scope>IDENTIFICATION</scope>
</reference>
<dbReference type="PANTHER" id="PTHR14305">
    <property type="entry name" value="E3 UBIQUITIN-PROTEIN LIGASE CCNB1IP1"/>
    <property type="match status" value="1"/>
</dbReference>
<evidence type="ECO:0000313" key="3">
    <source>
        <dbReference type="WBParaSite" id="TMUE_1000003630.1"/>
    </source>
</evidence>
<feature type="coiled-coil region" evidence="1">
    <location>
        <begin position="257"/>
        <end position="320"/>
    </location>
</feature>
<organism evidence="2 3">
    <name type="scientific">Trichuris muris</name>
    <name type="common">Mouse whipworm</name>
    <dbReference type="NCBI Taxonomy" id="70415"/>
    <lineage>
        <taxon>Eukaryota</taxon>
        <taxon>Metazoa</taxon>
        <taxon>Ecdysozoa</taxon>
        <taxon>Nematoda</taxon>
        <taxon>Enoplea</taxon>
        <taxon>Dorylaimia</taxon>
        <taxon>Trichinellida</taxon>
        <taxon>Trichuridae</taxon>
        <taxon>Trichuris</taxon>
    </lineage>
</organism>
<dbReference type="PANTHER" id="PTHR14305:SF0">
    <property type="entry name" value="E3 UBIQUITIN-PROTEIN LIGASE CCNB1IP1"/>
    <property type="match status" value="1"/>
</dbReference>
<dbReference type="GO" id="GO:0000795">
    <property type="term" value="C:synaptonemal complex"/>
    <property type="evidence" value="ECO:0007669"/>
    <property type="project" value="InterPro"/>
</dbReference>
<dbReference type="GO" id="GO:0061630">
    <property type="term" value="F:ubiquitin protein ligase activity"/>
    <property type="evidence" value="ECO:0007669"/>
    <property type="project" value="InterPro"/>
</dbReference>
<keyword evidence="2" id="KW-1185">Reference proteome</keyword>
<evidence type="ECO:0000256" key="1">
    <source>
        <dbReference type="SAM" id="Coils"/>
    </source>
</evidence>